<accession>A0A369K5G2</accession>
<protein>
    <submittedName>
        <fullName evidence="2">Uncharacterized protein</fullName>
    </submittedName>
</protein>
<dbReference type="InParanoid" id="A0A369K5G2"/>
<organism evidence="2 3">
    <name type="scientific">Hypsizygus marmoreus</name>
    <name type="common">White beech mushroom</name>
    <name type="synonym">Agaricus marmoreus</name>
    <dbReference type="NCBI Taxonomy" id="39966"/>
    <lineage>
        <taxon>Eukaryota</taxon>
        <taxon>Fungi</taxon>
        <taxon>Dikarya</taxon>
        <taxon>Basidiomycota</taxon>
        <taxon>Agaricomycotina</taxon>
        <taxon>Agaricomycetes</taxon>
        <taxon>Agaricomycetidae</taxon>
        <taxon>Agaricales</taxon>
        <taxon>Tricholomatineae</taxon>
        <taxon>Lyophyllaceae</taxon>
        <taxon>Hypsizygus</taxon>
    </lineage>
</organism>
<dbReference type="EMBL" id="LUEZ02000010">
    <property type="protein sequence ID" value="RDB28513.1"/>
    <property type="molecule type" value="Genomic_DNA"/>
</dbReference>
<dbReference type="EMBL" id="LUEZ02000010">
    <property type="protein sequence ID" value="RDB29138.1"/>
    <property type="molecule type" value="Genomic_DNA"/>
</dbReference>
<dbReference type="AlphaFoldDB" id="A0A369K5G2"/>
<name>A0A369K5G2_HYPMA</name>
<evidence type="ECO:0000313" key="1">
    <source>
        <dbReference type="EMBL" id="RDB28513.1"/>
    </source>
</evidence>
<proteinExistence type="predicted"/>
<sequence length="117" mass="13067">MGLTRPHPRYLVYYPENCAKAAQINNCPQRTLLIISEWRRCSPPALYAHIISLDNVPSGASASSSLYQPSGSTAVALQMMTTQKDRRGDGDSASIIRMITQNEILYLRNHRIPHVVT</sequence>
<comment type="caution">
    <text evidence="2">The sequence shown here is derived from an EMBL/GenBank/DDBJ whole genome shotgun (WGS) entry which is preliminary data.</text>
</comment>
<evidence type="ECO:0000313" key="3">
    <source>
        <dbReference type="Proteomes" id="UP000076154"/>
    </source>
</evidence>
<evidence type="ECO:0000313" key="2">
    <source>
        <dbReference type="EMBL" id="RDB29138.1"/>
    </source>
</evidence>
<reference evidence="2 3" key="1">
    <citation type="submission" date="2018-04" db="EMBL/GenBank/DDBJ databases">
        <title>Whole genome sequencing of Hypsizygus marmoreus.</title>
        <authorList>
            <person name="Choi I.-G."/>
            <person name="Min B."/>
            <person name="Kim J.-G."/>
            <person name="Kim S."/>
            <person name="Oh Y.-L."/>
            <person name="Kong W.-S."/>
            <person name="Park H."/>
            <person name="Jeong J."/>
            <person name="Song E.-S."/>
        </authorList>
    </citation>
    <scope>NUCLEOTIDE SEQUENCE [LARGE SCALE GENOMIC DNA]</scope>
    <source>
        <strain evidence="2 3">51987-8</strain>
    </source>
</reference>
<dbReference type="Proteomes" id="UP000076154">
    <property type="component" value="Unassembled WGS sequence"/>
</dbReference>
<keyword evidence="3" id="KW-1185">Reference proteome</keyword>
<gene>
    <name evidence="1" type="ORF">Hypma_016015</name>
    <name evidence="2" type="ORF">Hypma_016025</name>
</gene>